<evidence type="ECO:0000256" key="9">
    <source>
        <dbReference type="ARBA" id="ARBA00023136"/>
    </source>
</evidence>
<proteinExistence type="inferred from homology"/>
<dbReference type="PANTHER" id="PTHR48043:SF23">
    <property type="entry name" value="UDP-GLUCURONOSYLTRANSFERASE"/>
    <property type="match status" value="1"/>
</dbReference>
<name>A0AAN5CBY8_9BILA</name>
<evidence type="ECO:0000256" key="5">
    <source>
        <dbReference type="ARBA" id="ARBA00022679"/>
    </source>
</evidence>
<dbReference type="SUPFAM" id="SSF53756">
    <property type="entry name" value="UDP-Glycosyltransferase/glycogen phosphorylase"/>
    <property type="match status" value="1"/>
</dbReference>
<evidence type="ECO:0000256" key="4">
    <source>
        <dbReference type="ARBA" id="ARBA00022676"/>
    </source>
</evidence>
<evidence type="ECO:0000256" key="11">
    <source>
        <dbReference type="SAM" id="Phobius"/>
    </source>
</evidence>
<dbReference type="EMBL" id="BTRK01000002">
    <property type="protein sequence ID" value="GMR38855.1"/>
    <property type="molecule type" value="Genomic_DNA"/>
</dbReference>
<feature type="non-terminal residue" evidence="12">
    <location>
        <position position="232"/>
    </location>
</feature>
<comment type="caution">
    <text evidence="12">The sequence shown here is derived from an EMBL/GenBank/DDBJ whole genome shotgun (WGS) entry which is preliminary data.</text>
</comment>
<evidence type="ECO:0000313" key="13">
    <source>
        <dbReference type="Proteomes" id="UP001328107"/>
    </source>
</evidence>
<feature type="non-terminal residue" evidence="12">
    <location>
        <position position="1"/>
    </location>
</feature>
<evidence type="ECO:0000256" key="7">
    <source>
        <dbReference type="ARBA" id="ARBA00022729"/>
    </source>
</evidence>
<dbReference type="InterPro" id="IPR002213">
    <property type="entry name" value="UDP_glucos_trans"/>
</dbReference>
<keyword evidence="9 11" id="KW-0472">Membrane</keyword>
<dbReference type="Pfam" id="PF00201">
    <property type="entry name" value="UDPGT"/>
    <property type="match status" value="1"/>
</dbReference>
<accession>A0AAN5CBY8</accession>
<dbReference type="PANTHER" id="PTHR48043">
    <property type="entry name" value="EG:EG0003.4 PROTEIN-RELATED"/>
    <property type="match status" value="1"/>
</dbReference>
<keyword evidence="7" id="KW-0732">Signal</keyword>
<evidence type="ECO:0000256" key="8">
    <source>
        <dbReference type="ARBA" id="ARBA00022989"/>
    </source>
</evidence>
<evidence type="ECO:0000256" key="3">
    <source>
        <dbReference type="ARBA" id="ARBA00012544"/>
    </source>
</evidence>
<evidence type="ECO:0000256" key="10">
    <source>
        <dbReference type="ARBA" id="ARBA00047475"/>
    </source>
</evidence>
<sequence length="232" mass="25927">YWNWVLSLRTRTVLVSFGSIAKSALMKPAWKTALLKAFASFPDTTFIWKYEDTTDAFVTLQAPKAPDTRLSLFISHAGMASCHELAAFGVPALLVPIFGDQVDNAAALAHNGVADVLSKFELTNADTMREAIGNMFNNNNYKEAARRLRDQIASRPITPAQLLLSHAEFAARFGPSKSLLPLNLDMPVLSFWGIDMIFIVIFAIVFVLIAIINLISLIRFIFPRVYIRKSYR</sequence>
<evidence type="ECO:0000256" key="6">
    <source>
        <dbReference type="ARBA" id="ARBA00022692"/>
    </source>
</evidence>
<keyword evidence="13" id="KW-1185">Reference proteome</keyword>
<dbReference type="Gene3D" id="3.40.50.2000">
    <property type="entry name" value="Glycogen Phosphorylase B"/>
    <property type="match status" value="1"/>
</dbReference>
<evidence type="ECO:0000256" key="2">
    <source>
        <dbReference type="ARBA" id="ARBA00009995"/>
    </source>
</evidence>
<organism evidence="12 13">
    <name type="scientific">Pristionchus mayeri</name>
    <dbReference type="NCBI Taxonomy" id="1317129"/>
    <lineage>
        <taxon>Eukaryota</taxon>
        <taxon>Metazoa</taxon>
        <taxon>Ecdysozoa</taxon>
        <taxon>Nematoda</taxon>
        <taxon>Chromadorea</taxon>
        <taxon>Rhabditida</taxon>
        <taxon>Rhabditina</taxon>
        <taxon>Diplogasteromorpha</taxon>
        <taxon>Diplogasteroidea</taxon>
        <taxon>Neodiplogasteridae</taxon>
        <taxon>Pristionchus</taxon>
    </lineage>
</organism>
<dbReference type="GO" id="GO:0016020">
    <property type="term" value="C:membrane"/>
    <property type="evidence" value="ECO:0007669"/>
    <property type="project" value="UniProtKB-SubCell"/>
</dbReference>
<keyword evidence="5" id="KW-0808">Transferase</keyword>
<keyword evidence="4" id="KW-0328">Glycosyltransferase</keyword>
<keyword evidence="8 11" id="KW-1133">Transmembrane helix</keyword>
<dbReference type="Proteomes" id="UP001328107">
    <property type="component" value="Unassembled WGS sequence"/>
</dbReference>
<evidence type="ECO:0000313" key="12">
    <source>
        <dbReference type="EMBL" id="GMR38855.1"/>
    </source>
</evidence>
<comment type="subcellular location">
    <subcellularLocation>
        <location evidence="1">Membrane</location>
        <topology evidence="1">Single-pass membrane protein</topology>
    </subcellularLocation>
</comment>
<dbReference type="FunFam" id="3.40.50.2000:FF:000038">
    <property type="entry name" value="UDP-GlucuronosylTransferase"/>
    <property type="match status" value="1"/>
</dbReference>
<reference evidence="13" key="1">
    <citation type="submission" date="2022-10" db="EMBL/GenBank/DDBJ databases">
        <title>Genome assembly of Pristionchus species.</title>
        <authorList>
            <person name="Yoshida K."/>
            <person name="Sommer R.J."/>
        </authorList>
    </citation>
    <scope>NUCLEOTIDE SEQUENCE [LARGE SCALE GENOMIC DNA]</scope>
    <source>
        <strain evidence="13">RS5460</strain>
    </source>
</reference>
<dbReference type="AlphaFoldDB" id="A0AAN5CBY8"/>
<feature type="transmembrane region" description="Helical" evidence="11">
    <location>
        <begin position="196"/>
        <end position="222"/>
    </location>
</feature>
<comment type="catalytic activity">
    <reaction evidence="10">
        <text>glucuronate acceptor + UDP-alpha-D-glucuronate = acceptor beta-D-glucuronoside + UDP + H(+)</text>
        <dbReference type="Rhea" id="RHEA:21032"/>
        <dbReference type="ChEBI" id="CHEBI:15378"/>
        <dbReference type="ChEBI" id="CHEBI:58052"/>
        <dbReference type="ChEBI" id="CHEBI:58223"/>
        <dbReference type="ChEBI" id="CHEBI:132367"/>
        <dbReference type="ChEBI" id="CHEBI:132368"/>
        <dbReference type="EC" id="2.4.1.17"/>
    </reaction>
</comment>
<keyword evidence="6 11" id="KW-0812">Transmembrane</keyword>
<protein>
    <recommendedName>
        <fullName evidence="3">glucuronosyltransferase</fullName>
        <ecNumber evidence="3">2.4.1.17</ecNumber>
    </recommendedName>
</protein>
<dbReference type="GO" id="GO:0015020">
    <property type="term" value="F:glucuronosyltransferase activity"/>
    <property type="evidence" value="ECO:0007669"/>
    <property type="project" value="UniProtKB-EC"/>
</dbReference>
<dbReference type="CDD" id="cd03784">
    <property type="entry name" value="GT1_Gtf-like"/>
    <property type="match status" value="1"/>
</dbReference>
<comment type="similarity">
    <text evidence="2">Belongs to the UDP-glycosyltransferase family.</text>
</comment>
<dbReference type="EC" id="2.4.1.17" evidence="3"/>
<gene>
    <name evidence="12" type="ORF">PMAYCL1PPCAC_09050</name>
</gene>
<dbReference type="InterPro" id="IPR050271">
    <property type="entry name" value="UDP-glycosyltransferase"/>
</dbReference>
<evidence type="ECO:0000256" key="1">
    <source>
        <dbReference type="ARBA" id="ARBA00004167"/>
    </source>
</evidence>